<evidence type="ECO:0000313" key="3">
    <source>
        <dbReference type="WBParaSite" id="HPLM_0001752101-mRNA-1"/>
    </source>
</evidence>
<reference evidence="1 2" key="2">
    <citation type="submission" date="2018-11" db="EMBL/GenBank/DDBJ databases">
        <authorList>
            <consortium name="Pathogen Informatics"/>
        </authorList>
    </citation>
    <scope>NUCLEOTIDE SEQUENCE [LARGE SCALE GENOMIC DNA]</scope>
    <source>
        <strain evidence="1 2">MHpl1</strain>
    </source>
</reference>
<reference evidence="3" key="1">
    <citation type="submission" date="2017-02" db="UniProtKB">
        <authorList>
            <consortium name="WormBaseParasite"/>
        </authorList>
    </citation>
    <scope>IDENTIFICATION</scope>
</reference>
<dbReference type="EMBL" id="UZAF01020003">
    <property type="protein sequence ID" value="VDO65468.1"/>
    <property type="molecule type" value="Genomic_DNA"/>
</dbReference>
<dbReference type="Proteomes" id="UP000268014">
    <property type="component" value="Unassembled WGS sequence"/>
</dbReference>
<name>A0A0N4WZX2_HAEPC</name>
<accession>A0A0N4WZX2</accession>
<sequence>MSSDILIRLSTLETQLVHTHEKVSFFELVALFPNVPN</sequence>
<proteinExistence type="predicted"/>
<protein>
    <submittedName>
        <fullName evidence="3">NR LBD domain-containing protein</fullName>
    </submittedName>
</protein>
<keyword evidence="2" id="KW-1185">Reference proteome</keyword>
<evidence type="ECO:0000313" key="2">
    <source>
        <dbReference type="Proteomes" id="UP000268014"/>
    </source>
</evidence>
<organism evidence="3">
    <name type="scientific">Haemonchus placei</name>
    <name type="common">Barber's pole worm</name>
    <dbReference type="NCBI Taxonomy" id="6290"/>
    <lineage>
        <taxon>Eukaryota</taxon>
        <taxon>Metazoa</taxon>
        <taxon>Ecdysozoa</taxon>
        <taxon>Nematoda</taxon>
        <taxon>Chromadorea</taxon>
        <taxon>Rhabditida</taxon>
        <taxon>Rhabditina</taxon>
        <taxon>Rhabditomorpha</taxon>
        <taxon>Strongyloidea</taxon>
        <taxon>Trichostrongylidae</taxon>
        <taxon>Haemonchus</taxon>
    </lineage>
</organism>
<evidence type="ECO:0000313" key="1">
    <source>
        <dbReference type="EMBL" id="VDO65468.1"/>
    </source>
</evidence>
<gene>
    <name evidence="1" type="ORF">HPLM_LOCUS17513</name>
</gene>
<dbReference type="AlphaFoldDB" id="A0A0N4WZX2"/>
<dbReference type="OrthoDB" id="5857783at2759"/>
<dbReference type="WBParaSite" id="HPLM_0001752101-mRNA-1">
    <property type="protein sequence ID" value="HPLM_0001752101-mRNA-1"/>
    <property type="gene ID" value="HPLM_0001752101"/>
</dbReference>